<feature type="region of interest" description="Disordered" evidence="1">
    <location>
        <begin position="43"/>
        <end position="95"/>
    </location>
</feature>
<feature type="compositionally biased region" description="Basic and acidic residues" evidence="1">
    <location>
        <begin position="43"/>
        <end position="60"/>
    </location>
</feature>
<evidence type="ECO:0000313" key="3">
    <source>
        <dbReference type="Proteomes" id="UP001145742"/>
    </source>
</evidence>
<keyword evidence="3" id="KW-1185">Reference proteome</keyword>
<gene>
    <name evidence="2" type="ORF">WISP_95768</name>
</gene>
<protein>
    <submittedName>
        <fullName evidence="2">Uncharacterized protein</fullName>
    </submittedName>
</protein>
<accession>A0ABQ9D605</accession>
<name>A0ABQ9D605_9PASS</name>
<dbReference type="EMBL" id="WHWB01034228">
    <property type="protein sequence ID" value="KAJ7412544.1"/>
    <property type="molecule type" value="Genomic_DNA"/>
</dbReference>
<reference evidence="2" key="1">
    <citation type="submission" date="2019-10" db="EMBL/GenBank/DDBJ databases">
        <authorList>
            <person name="Soares A.E.R."/>
            <person name="Aleixo A."/>
            <person name="Schneider P."/>
            <person name="Miyaki C.Y."/>
            <person name="Schneider M.P."/>
            <person name="Mello C."/>
            <person name="Vasconcelos A.T.R."/>
        </authorList>
    </citation>
    <scope>NUCLEOTIDE SEQUENCE</scope>
    <source>
        <tissue evidence="2">Muscle</tissue>
    </source>
</reference>
<sequence length="95" mass="10483">MPDSPRMDLLLAKTEPTRNDSNTSGIMYLRKKRKLLCRDENAARKEREHVNSNIDTKADGEGGAGAAPGARAVPLQPRKDHKGTETHLQPVEEPP</sequence>
<evidence type="ECO:0000313" key="2">
    <source>
        <dbReference type="EMBL" id="KAJ7412544.1"/>
    </source>
</evidence>
<organism evidence="2 3">
    <name type="scientific">Willisornis vidua</name>
    <name type="common">Xingu scale-backed antbird</name>
    <dbReference type="NCBI Taxonomy" id="1566151"/>
    <lineage>
        <taxon>Eukaryota</taxon>
        <taxon>Metazoa</taxon>
        <taxon>Chordata</taxon>
        <taxon>Craniata</taxon>
        <taxon>Vertebrata</taxon>
        <taxon>Euteleostomi</taxon>
        <taxon>Archelosauria</taxon>
        <taxon>Archosauria</taxon>
        <taxon>Dinosauria</taxon>
        <taxon>Saurischia</taxon>
        <taxon>Theropoda</taxon>
        <taxon>Coelurosauria</taxon>
        <taxon>Aves</taxon>
        <taxon>Neognathae</taxon>
        <taxon>Neoaves</taxon>
        <taxon>Telluraves</taxon>
        <taxon>Australaves</taxon>
        <taxon>Passeriformes</taxon>
        <taxon>Thamnophilidae</taxon>
        <taxon>Willisornis</taxon>
    </lineage>
</organism>
<proteinExistence type="predicted"/>
<evidence type="ECO:0000256" key="1">
    <source>
        <dbReference type="SAM" id="MobiDB-lite"/>
    </source>
</evidence>
<comment type="caution">
    <text evidence="2">The sequence shown here is derived from an EMBL/GenBank/DDBJ whole genome shotgun (WGS) entry which is preliminary data.</text>
</comment>
<dbReference type="Proteomes" id="UP001145742">
    <property type="component" value="Unassembled WGS sequence"/>
</dbReference>